<evidence type="ECO:0000313" key="6">
    <source>
        <dbReference type="EMBL" id="CCH59743.1"/>
    </source>
</evidence>
<dbReference type="GO" id="GO:0015086">
    <property type="term" value="F:cadmium ion transmembrane transporter activity"/>
    <property type="evidence" value="ECO:0007669"/>
    <property type="project" value="TreeGrafter"/>
</dbReference>
<dbReference type="Pfam" id="PF01566">
    <property type="entry name" value="Nramp"/>
    <property type="match status" value="1"/>
</dbReference>
<dbReference type="NCBIfam" id="NF037982">
    <property type="entry name" value="Nramp_1"/>
    <property type="match status" value="1"/>
</dbReference>
<feature type="transmembrane region" description="Helical" evidence="5">
    <location>
        <begin position="320"/>
        <end position="346"/>
    </location>
</feature>
<dbReference type="GeneID" id="14494343"/>
<keyword evidence="3 5" id="KW-1133">Transmembrane helix</keyword>
<dbReference type="AlphaFoldDB" id="I2H041"/>
<comment type="subcellular location">
    <subcellularLocation>
        <location evidence="1">Membrane</location>
        <topology evidence="1">Multi-pass membrane protein</topology>
    </subcellularLocation>
</comment>
<feature type="transmembrane region" description="Helical" evidence="5">
    <location>
        <begin position="140"/>
        <end position="158"/>
    </location>
</feature>
<feature type="transmembrane region" description="Helical" evidence="5">
    <location>
        <begin position="367"/>
        <end position="385"/>
    </location>
</feature>
<dbReference type="STRING" id="1071380.I2H041"/>
<dbReference type="OrthoDB" id="409173at2759"/>
<protein>
    <recommendedName>
        <fullName evidence="8">Natural resistance-associated macrophage protein</fullName>
    </recommendedName>
</protein>
<dbReference type="KEGG" id="tbl:TBLA_0B09260"/>
<feature type="transmembrane region" description="Helical" evidence="5">
    <location>
        <begin position="26"/>
        <end position="44"/>
    </location>
</feature>
<dbReference type="PRINTS" id="PR00447">
    <property type="entry name" value="NATRESASSCMP"/>
</dbReference>
<dbReference type="eggNOG" id="KOG1291">
    <property type="taxonomic scope" value="Eukaryota"/>
</dbReference>
<name>I2H041_HENB6</name>
<sequence length="547" mass="60401">MNGEPISFSTVQSQHPFAFATTWKGVFKKFLGFIGPGIMVSVAYMDPGNYSTSVSGGAQFKYQLLFSVFISNIFAVLLQCLCVKLGSVTGYDLAENCRRNLPLWMNYTLYFFAELAIIATDLAEVVGTAIALNILFNIPLTWGVILTVLDVLIILIFYKPESNSMKKVRYFELCVSLLVGATCFCFVLELCKISIPDKWELTRGFMPSSIIFKDQQALYISLGILGATVMPHSLYLGSSVVKPRLIEYDLKRYGEAQQRPSLNAINYSLKYAYAELIISLFLIATFVNSAILIVAGATLYGQPEAADADLLSIYNLLVHYISPAAGLVFALAMLCSGQSAGIICTVAGQIVSEGFIQWTLSPWATRLCTRLIAIIPCLFVTLTMGERGISDILNFSQVVLSLILPIVSAPLIYFTANRKLMTVNDIHGDFDPKSHTHRIRSNNYSSTNNSCNSITHSTDQLLIVEQESEDDSSIINETTPLNLMHRNSTDSSNGIINNSIVNFQNKHAVDFTNNSWLTYSAVIVWATIAGLNTYLVISFLFGADVHF</sequence>
<dbReference type="GO" id="GO:0006879">
    <property type="term" value="P:intracellular iron ion homeostasis"/>
    <property type="evidence" value="ECO:0007669"/>
    <property type="project" value="EnsemblFungi"/>
</dbReference>
<keyword evidence="4 5" id="KW-0472">Membrane</keyword>
<dbReference type="InterPro" id="IPR001046">
    <property type="entry name" value="NRAMP_fam"/>
</dbReference>
<dbReference type="GO" id="GO:0000329">
    <property type="term" value="C:fungal-type vacuole membrane"/>
    <property type="evidence" value="ECO:0007669"/>
    <property type="project" value="EnsemblFungi"/>
</dbReference>
<feature type="transmembrane region" description="Helical" evidence="5">
    <location>
        <begin position="397"/>
        <end position="416"/>
    </location>
</feature>
<dbReference type="RefSeq" id="XP_004179262.1">
    <property type="nucleotide sequence ID" value="XM_004179214.1"/>
</dbReference>
<evidence type="ECO:0000313" key="7">
    <source>
        <dbReference type="Proteomes" id="UP000002866"/>
    </source>
</evidence>
<dbReference type="NCBIfam" id="TIGR01197">
    <property type="entry name" value="nramp"/>
    <property type="match status" value="1"/>
</dbReference>
<feature type="transmembrane region" description="Helical" evidence="5">
    <location>
        <begin position="276"/>
        <end position="300"/>
    </location>
</feature>
<dbReference type="HOGENOM" id="CLU_020088_4_0_1"/>
<reference evidence="6 7" key="1">
    <citation type="journal article" date="2011" name="Proc. Natl. Acad. Sci. U.S.A.">
        <title>Evolutionary erosion of yeast sex chromosomes by mating-type switching accidents.</title>
        <authorList>
            <person name="Gordon J.L."/>
            <person name="Armisen D."/>
            <person name="Proux-Wera E."/>
            <person name="Oheigeartaigh S.S."/>
            <person name="Byrne K.P."/>
            <person name="Wolfe K.H."/>
        </authorList>
    </citation>
    <scope>NUCLEOTIDE SEQUENCE [LARGE SCALE GENOMIC DNA]</scope>
    <source>
        <strain evidence="7">ATCC 34711 / CBS 6284 / DSM 70876 / NBRC 10599 / NRRL Y-10934 / UCD 77-7</strain>
    </source>
</reference>
<dbReference type="PANTHER" id="PTHR11706">
    <property type="entry name" value="SOLUTE CARRIER PROTEIN FAMILY 11 MEMBER"/>
    <property type="match status" value="1"/>
</dbReference>
<feature type="transmembrane region" description="Helical" evidence="5">
    <location>
        <begin position="107"/>
        <end position="134"/>
    </location>
</feature>
<dbReference type="FunCoup" id="I2H041">
    <property type="interactions" value="252"/>
</dbReference>
<feature type="transmembrane region" description="Helical" evidence="5">
    <location>
        <begin position="170"/>
        <end position="195"/>
    </location>
</feature>
<organism evidence="6 7">
    <name type="scientific">Henningerozyma blattae (strain ATCC 34711 / CBS 6284 / DSM 70876 / NBRC 10599 / NRRL Y-10934 / UCD 77-7)</name>
    <name type="common">Yeast</name>
    <name type="synonym">Tetrapisispora blattae</name>
    <dbReference type="NCBI Taxonomy" id="1071380"/>
    <lineage>
        <taxon>Eukaryota</taxon>
        <taxon>Fungi</taxon>
        <taxon>Dikarya</taxon>
        <taxon>Ascomycota</taxon>
        <taxon>Saccharomycotina</taxon>
        <taxon>Saccharomycetes</taxon>
        <taxon>Saccharomycetales</taxon>
        <taxon>Saccharomycetaceae</taxon>
        <taxon>Henningerozyma</taxon>
    </lineage>
</organism>
<dbReference type="GO" id="GO:0030026">
    <property type="term" value="P:intracellular manganese ion homeostasis"/>
    <property type="evidence" value="ECO:0007669"/>
    <property type="project" value="TreeGrafter"/>
</dbReference>
<evidence type="ECO:0000256" key="1">
    <source>
        <dbReference type="ARBA" id="ARBA00004141"/>
    </source>
</evidence>
<keyword evidence="2 5" id="KW-0812">Transmembrane</keyword>
<dbReference type="GO" id="GO:0005384">
    <property type="term" value="F:manganese ion transmembrane transporter activity"/>
    <property type="evidence" value="ECO:0007669"/>
    <property type="project" value="TreeGrafter"/>
</dbReference>
<dbReference type="HAMAP" id="MF_00221">
    <property type="entry name" value="NRAMP"/>
    <property type="match status" value="1"/>
</dbReference>
<feature type="transmembrane region" description="Helical" evidence="5">
    <location>
        <begin position="516"/>
        <end position="541"/>
    </location>
</feature>
<dbReference type="OMA" id="PWMQFYQ"/>
<dbReference type="InParanoid" id="I2H041"/>
<gene>
    <name evidence="6" type="primary">TBLA0B09260</name>
    <name evidence="6" type="ORF">TBLA_0B09260</name>
</gene>
<dbReference type="GO" id="GO:0034755">
    <property type="term" value="P:iron ion transmembrane transport"/>
    <property type="evidence" value="ECO:0007669"/>
    <property type="project" value="TreeGrafter"/>
</dbReference>
<feature type="transmembrane region" description="Helical" evidence="5">
    <location>
        <begin position="215"/>
        <end position="236"/>
    </location>
</feature>
<dbReference type="PANTHER" id="PTHR11706:SF29">
    <property type="entry name" value="IRON TRANSPORTER SMF3"/>
    <property type="match status" value="1"/>
</dbReference>
<evidence type="ECO:0000256" key="5">
    <source>
        <dbReference type="SAM" id="Phobius"/>
    </source>
</evidence>
<proteinExistence type="inferred from homology"/>
<dbReference type="EMBL" id="HE806317">
    <property type="protein sequence ID" value="CCH59743.1"/>
    <property type="molecule type" value="Genomic_DNA"/>
</dbReference>
<feature type="transmembrane region" description="Helical" evidence="5">
    <location>
        <begin position="64"/>
        <end position="86"/>
    </location>
</feature>
<evidence type="ECO:0008006" key="8">
    <source>
        <dbReference type="Google" id="ProtNLM"/>
    </source>
</evidence>
<dbReference type="Proteomes" id="UP000002866">
    <property type="component" value="Chromosome 2"/>
</dbReference>
<keyword evidence="7" id="KW-1185">Reference proteome</keyword>
<evidence type="ECO:0000256" key="3">
    <source>
        <dbReference type="ARBA" id="ARBA00022989"/>
    </source>
</evidence>
<evidence type="ECO:0000256" key="4">
    <source>
        <dbReference type="ARBA" id="ARBA00023136"/>
    </source>
</evidence>
<evidence type="ECO:0000256" key="2">
    <source>
        <dbReference type="ARBA" id="ARBA00022692"/>
    </source>
</evidence>
<accession>I2H041</accession>